<keyword evidence="3" id="KW-1185">Reference proteome</keyword>
<evidence type="ECO:0000313" key="3">
    <source>
        <dbReference type="Proteomes" id="UP000001396"/>
    </source>
</evidence>
<dbReference type="RefSeq" id="XP_020431085.1">
    <property type="nucleotide sequence ID" value="XM_020579246.1"/>
</dbReference>
<dbReference type="InParanoid" id="D3BI61"/>
<name>D3BI61_HETP5</name>
<gene>
    <name evidence="2" type="ORF">PPL_08429</name>
</gene>
<proteinExistence type="predicted"/>
<sequence length="249" mass="28726">MIRVLRYSSDIHLEMSQDIETLPHVAALYNFTPLENHRGNHEYYNIQSTHGSNKPKTIDEINIELDKLCAQFKNVHFLNNKTFQLDEFKIIGSTLWSHVPESSRQAVARGLNDYRLIGVSDPITNERRPASVADTNQLHKRAVQFIERELQNATNCILLTHHAPLYSMPRENKYLCSPHYLDSDINSAFHTDLNFLVKPPVLLWIYGHTHYTSKFIHNGVVIASNQVGYDKSPFHYQVNEEIVLGYAKI</sequence>
<organism evidence="2 3">
    <name type="scientific">Heterostelium pallidum (strain ATCC 26659 / Pp 5 / PN500)</name>
    <name type="common">Cellular slime mold</name>
    <name type="synonym">Polysphondylium pallidum</name>
    <dbReference type="NCBI Taxonomy" id="670386"/>
    <lineage>
        <taxon>Eukaryota</taxon>
        <taxon>Amoebozoa</taxon>
        <taxon>Evosea</taxon>
        <taxon>Eumycetozoa</taxon>
        <taxon>Dictyostelia</taxon>
        <taxon>Acytosteliales</taxon>
        <taxon>Acytosteliaceae</taxon>
        <taxon>Heterostelium</taxon>
    </lineage>
</organism>
<dbReference type="Pfam" id="PF00149">
    <property type="entry name" value="Metallophos"/>
    <property type="match status" value="1"/>
</dbReference>
<dbReference type="PANTHER" id="PTHR37844">
    <property type="entry name" value="SER/THR PROTEIN PHOSPHATASE SUPERFAMILY (AFU_ORTHOLOGUE AFUA_1G14840)"/>
    <property type="match status" value="1"/>
</dbReference>
<dbReference type="AlphaFoldDB" id="D3BI61"/>
<dbReference type="InterPro" id="IPR029052">
    <property type="entry name" value="Metallo-depent_PP-like"/>
</dbReference>
<dbReference type="SUPFAM" id="SSF56300">
    <property type="entry name" value="Metallo-dependent phosphatases"/>
    <property type="match status" value="1"/>
</dbReference>
<dbReference type="InterPro" id="IPR004843">
    <property type="entry name" value="Calcineurin-like_PHP"/>
</dbReference>
<dbReference type="GeneID" id="31363909"/>
<comment type="caution">
    <text evidence="2">The sequence shown here is derived from an EMBL/GenBank/DDBJ whole genome shotgun (WGS) entry which is preliminary data.</text>
</comment>
<dbReference type="Gene3D" id="3.60.21.10">
    <property type="match status" value="1"/>
</dbReference>
<evidence type="ECO:0000259" key="1">
    <source>
        <dbReference type="Pfam" id="PF00149"/>
    </source>
</evidence>
<accession>D3BI61</accession>
<dbReference type="PANTHER" id="PTHR37844:SF1">
    <property type="entry name" value="CALCINEURIN-LIKE PHOSPHOESTERASE DOMAIN-CONTAINING PROTEIN"/>
    <property type="match status" value="1"/>
</dbReference>
<dbReference type="EMBL" id="ADBJ01000037">
    <property type="protein sequence ID" value="EFA78961.1"/>
    <property type="molecule type" value="Genomic_DNA"/>
</dbReference>
<evidence type="ECO:0000313" key="2">
    <source>
        <dbReference type="EMBL" id="EFA78961.1"/>
    </source>
</evidence>
<dbReference type="OMA" id="FTHHSPV"/>
<dbReference type="GO" id="GO:0016787">
    <property type="term" value="F:hydrolase activity"/>
    <property type="evidence" value="ECO:0007669"/>
    <property type="project" value="InterPro"/>
</dbReference>
<dbReference type="Proteomes" id="UP000001396">
    <property type="component" value="Unassembled WGS sequence"/>
</dbReference>
<reference evidence="2 3" key="1">
    <citation type="journal article" date="2011" name="Genome Res.">
        <title>Phylogeny-wide analysis of social amoeba genomes highlights ancient origins for complex intercellular communication.</title>
        <authorList>
            <person name="Heidel A.J."/>
            <person name="Lawal H.M."/>
            <person name="Felder M."/>
            <person name="Schilde C."/>
            <person name="Helps N.R."/>
            <person name="Tunggal B."/>
            <person name="Rivero F."/>
            <person name="John U."/>
            <person name="Schleicher M."/>
            <person name="Eichinger L."/>
            <person name="Platzer M."/>
            <person name="Noegel A.A."/>
            <person name="Schaap P."/>
            <person name="Gloeckner G."/>
        </authorList>
    </citation>
    <scope>NUCLEOTIDE SEQUENCE [LARGE SCALE GENOMIC DNA]</scope>
    <source>
        <strain evidence="3">ATCC 26659 / Pp 5 / PN500</strain>
    </source>
</reference>
<protein>
    <recommendedName>
        <fullName evidence="1">Calcineurin-like phosphoesterase domain-containing protein</fullName>
    </recommendedName>
</protein>
<feature type="domain" description="Calcineurin-like phosphoesterase" evidence="1">
    <location>
        <begin position="26"/>
        <end position="210"/>
    </location>
</feature>